<evidence type="ECO:0000313" key="3">
    <source>
        <dbReference type="WBParaSite" id="SMUV_0000784701-mRNA-1"/>
    </source>
</evidence>
<dbReference type="Proteomes" id="UP000046393">
    <property type="component" value="Unplaced"/>
</dbReference>
<evidence type="ECO:0000256" key="1">
    <source>
        <dbReference type="SAM" id="SignalP"/>
    </source>
</evidence>
<keyword evidence="1" id="KW-0732">Signal</keyword>
<dbReference type="WBParaSite" id="SMUV_0000784701-mRNA-1">
    <property type="protein sequence ID" value="SMUV_0000784701-mRNA-1"/>
    <property type="gene ID" value="SMUV_0000784701"/>
</dbReference>
<reference evidence="3" key="1">
    <citation type="submission" date="2017-02" db="UniProtKB">
        <authorList>
            <consortium name="WormBaseParasite"/>
        </authorList>
    </citation>
    <scope>IDENTIFICATION</scope>
</reference>
<sequence>MCCIELVLFLQVLFSECYCVDPEQHLCVKKVEDNNALSLIPCNGTSCYSEYHVSGQISKGCGIQRFEVGQSFPETCHENGQVFKTSYGDTVYCCVGFKCNENLTAERLMDDSSGRLDSAIIQAKAETKQQNKDQNLVWLTVQFL</sequence>
<dbReference type="AlphaFoldDB" id="A0A0N5ASR7"/>
<protein>
    <submittedName>
        <fullName evidence="3">UPAR/Ly6 domain-containing protein</fullName>
    </submittedName>
</protein>
<evidence type="ECO:0000313" key="2">
    <source>
        <dbReference type="Proteomes" id="UP000046393"/>
    </source>
</evidence>
<feature type="signal peptide" evidence="1">
    <location>
        <begin position="1"/>
        <end position="19"/>
    </location>
</feature>
<feature type="chain" id="PRO_5005893591" evidence="1">
    <location>
        <begin position="20"/>
        <end position="144"/>
    </location>
</feature>
<keyword evidence="2" id="KW-1185">Reference proteome</keyword>
<organism evidence="2 3">
    <name type="scientific">Syphacia muris</name>
    <dbReference type="NCBI Taxonomy" id="451379"/>
    <lineage>
        <taxon>Eukaryota</taxon>
        <taxon>Metazoa</taxon>
        <taxon>Ecdysozoa</taxon>
        <taxon>Nematoda</taxon>
        <taxon>Chromadorea</taxon>
        <taxon>Rhabditida</taxon>
        <taxon>Spirurina</taxon>
        <taxon>Oxyuridomorpha</taxon>
        <taxon>Oxyuroidea</taxon>
        <taxon>Oxyuridae</taxon>
        <taxon>Syphacia</taxon>
    </lineage>
</organism>
<proteinExistence type="predicted"/>
<name>A0A0N5ASR7_9BILA</name>
<accession>A0A0N5ASR7</accession>